<comment type="caution">
    <text evidence="9">The sequence shown here is derived from an EMBL/GenBank/DDBJ whole genome shotgun (WGS) entry which is preliminary data.</text>
</comment>
<organism evidence="9 10">
    <name type="scientific">Pseudoduganella ginsengisoli</name>
    <dbReference type="NCBI Taxonomy" id="1462440"/>
    <lineage>
        <taxon>Bacteria</taxon>
        <taxon>Pseudomonadati</taxon>
        <taxon>Pseudomonadota</taxon>
        <taxon>Betaproteobacteria</taxon>
        <taxon>Burkholderiales</taxon>
        <taxon>Oxalobacteraceae</taxon>
        <taxon>Telluria group</taxon>
        <taxon>Pseudoduganella</taxon>
    </lineage>
</organism>
<dbReference type="PROSITE" id="PS50885">
    <property type="entry name" value="HAMP"/>
    <property type="match status" value="3"/>
</dbReference>
<dbReference type="Pfam" id="PF18947">
    <property type="entry name" value="HAMP_2"/>
    <property type="match status" value="3"/>
</dbReference>
<evidence type="ECO:0000313" key="10">
    <source>
        <dbReference type="Proteomes" id="UP000484015"/>
    </source>
</evidence>
<dbReference type="GO" id="GO:0004888">
    <property type="term" value="F:transmembrane signaling receptor activity"/>
    <property type="evidence" value="ECO:0007669"/>
    <property type="project" value="InterPro"/>
</dbReference>
<evidence type="ECO:0000256" key="2">
    <source>
        <dbReference type="ARBA" id="ARBA00022500"/>
    </source>
</evidence>
<evidence type="ECO:0000256" key="3">
    <source>
        <dbReference type="ARBA" id="ARBA00029447"/>
    </source>
</evidence>
<evidence type="ECO:0000256" key="5">
    <source>
        <dbReference type="SAM" id="MobiDB-lite"/>
    </source>
</evidence>
<evidence type="ECO:0000256" key="1">
    <source>
        <dbReference type="ARBA" id="ARBA00004370"/>
    </source>
</evidence>
<sequence length="817" mass="87293">MLKNLKISARLGLGFGCVVALLLLVSAISISRLAASNELTRQILEDRYAKFLLADDAVKNAMDNGRQIRNILLASNDADAERFKRAAEVNRGEIVEDLNKLQKIVVLEKAKDLLKSAQDKRAQLDTRYDQFYAIAKTDRKAAAEYLRTDFTPANEAFWGALEAFSKFQAELMDKAGDEVAASYEATRTLVISLAAGAVLLALVVAYVITVGIVQPLKTAVRVAEKLEAGDLSMQIDGSARDETGQLLNAMRNMVAKLNQVISGQKQAIEAANRGDFAMRVDLNGLHGFQKELAEGLNQLMATTGASVSDVVRVMGALSEGDLSKTITKEYQGAFDELKRFSNNTVSKLNQVITGQKQAIEAANRGNFNVRVELGGLQGFQKELAEGMNQLMATTGASVADVVRVMGALSEGDLSKNITKDYEGAFDELKRYANNTVTKLNLVIDGQKHVVDSANRGDFNARIDLAGMQGFQKELGEGLNRLMVTTGTSINDVVRVMGALAEGDLNKTIDKQYEGSFGELKSYANNTVAKLLQVVTEVNEGAQALASASEQVSATAQSLSQSASEQAASVEETSASLEQMTASISQNTDNAKATDGMAARASQEAMEGGEAVNATVSAMKQIATKISIIDDIAYQTNLLALNAAIEAARAGEHGKGFAVVAAEVRKLAERSQVAAQEISEVASGSVQLAERAGQLLGQMVPNIKRTSDLVQEISAASEEQSSGVAQINSAVQQLSQTTQQNAASSEELAATAEEMSGQAEQLQRTMGFFKIDTVGRGSAFSASRKGIAPRAPIRKRAEPRAAATNAEGEPDENSFARF</sequence>
<dbReference type="Gene3D" id="6.10.340.10">
    <property type="match status" value="1"/>
</dbReference>
<dbReference type="FunFam" id="1.10.287.950:FF:000001">
    <property type="entry name" value="Methyl-accepting chemotaxis sensory transducer"/>
    <property type="match status" value="1"/>
</dbReference>
<keyword evidence="6" id="KW-0812">Transmembrane</keyword>
<evidence type="ECO:0000256" key="6">
    <source>
        <dbReference type="SAM" id="Phobius"/>
    </source>
</evidence>
<comment type="similarity">
    <text evidence="3">Belongs to the methyl-accepting chemotaxis (MCP) protein family.</text>
</comment>
<dbReference type="SMART" id="SM00283">
    <property type="entry name" value="MA"/>
    <property type="match status" value="1"/>
</dbReference>
<feature type="domain" description="HAMP" evidence="8">
    <location>
        <begin position="301"/>
        <end position="353"/>
    </location>
</feature>
<evidence type="ECO:0000259" key="7">
    <source>
        <dbReference type="PROSITE" id="PS50111"/>
    </source>
</evidence>
<comment type="subcellular location">
    <subcellularLocation>
        <location evidence="1">Membrane</location>
    </subcellularLocation>
</comment>
<reference evidence="9 10" key="1">
    <citation type="submission" date="2019-11" db="EMBL/GenBank/DDBJ databases">
        <title>Type strains purchased from KCTC, JCM and DSMZ.</title>
        <authorList>
            <person name="Lu H."/>
        </authorList>
    </citation>
    <scope>NUCLEOTIDE SEQUENCE [LARGE SCALE GENOMIC DNA]</scope>
    <source>
        <strain evidence="9 10">KCTC 42409</strain>
    </source>
</reference>
<dbReference type="PRINTS" id="PR00260">
    <property type="entry name" value="CHEMTRNSDUCR"/>
</dbReference>
<dbReference type="InterPro" id="IPR024478">
    <property type="entry name" value="HlyB_4HB_MCP"/>
</dbReference>
<evidence type="ECO:0000256" key="4">
    <source>
        <dbReference type="PROSITE-ProRule" id="PRU00284"/>
    </source>
</evidence>
<dbReference type="InterPro" id="IPR003660">
    <property type="entry name" value="HAMP_dom"/>
</dbReference>
<dbReference type="CDD" id="cd11386">
    <property type="entry name" value="MCP_signal"/>
    <property type="match status" value="1"/>
</dbReference>
<evidence type="ECO:0000259" key="8">
    <source>
        <dbReference type="PROSITE" id="PS50885"/>
    </source>
</evidence>
<dbReference type="CDD" id="cd19411">
    <property type="entry name" value="MCP2201-like_sensor"/>
    <property type="match status" value="1"/>
</dbReference>
<dbReference type="InterPro" id="IPR004090">
    <property type="entry name" value="Chemotax_Me-accpt_rcpt"/>
</dbReference>
<keyword evidence="4" id="KW-0807">Transducer</keyword>
<dbReference type="Gene3D" id="1.20.120.1530">
    <property type="match status" value="1"/>
</dbReference>
<dbReference type="AlphaFoldDB" id="A0A6L6PX30"/>
<keyword evidence="2" id="KW-0145">Chemotaxis</keyword>
<gene>
    <name evidence="9" type="ORF">GM668_08430</name>
</gene>
<accession>A0A6L6PX30</accession>
<dbReference type="Pfam" id="PF00672">
    <property type="entry name" value="HAMP"/>
    <property type="match status" value="1"/>
</dbReference>
<proteinExistence type="inferred from homology"/>
<feature type="transmembrane region" description="Helical" evidence="6">
    <location>
        <begin position="189"/>
        <end position="213"/>
    </location>
</feature>
<keyword evidence="6" id="KW-0472">Membrane</keyword>
<name>A0A6L6PX30_9BURK</name>
<evidence type="ECO:0000313" key="9">
    <source>
        <dbReference type="EMBL" id="MTW02117.1"/>
    </source>
</evidence>
<dbReference type="PROSITE" id="PS50111">
    <property type="entry name" value="CHEMOTAXIS_TRANSDUC_2"/>
    <property type="match status" value="1"/>
</dbReference>
<feature type="domain" description="HAMP" evidence="8">
    <location>
        <begin position="489"/>
        <end position="535"/>
    </location>
</feature>
<dbReference type="Pfam" id="PF12729">
    <property type="entry name" value="4HB_MCP_1"/>
    <property type="match status" value="1"/>
</dbReference>
<dbReference type="EMBL" id="WNLA01000004">
    <property type="protein sequence ID" value="MTW02117.1"/>
    <property type="molecule type" value="Genomic_DNA"/>
</dbReference>
<dbReference type="Proteomes" id="UP000484015">
    <property type="component" value="Unassembled WGS sequence"/>
</dbReference>
<dbReference type="InterPro" id="IPR047347">
    <property type="entry name" value="YvaQ-like_sensor"/>
</dbReference>
<dbReference type="GO" id="GO:0007165">
    <property type="term" value="P:signal transduction"/>
    <property type="evidence" value="ECO:0007669"/>
    <property type="project" value="UniProtKB-KW"/>
</dbReference>
<dbReference type="GO" id="GO:0006935">
    <property type="term" value="P:chemotaxis"/>
    <property type="evidence" value="ECO:0007669"/>
    <property type="project" value="UniProtKB-KW"/>
</dbReference>
<keyword evidence="10" id="KW-1185">Reference proteome</keyword>
<feature type="region of interest" description="Disordered" evidence="5">
    <location>
        <begin position="779"/>
        <end position="817"/>
    </location>
</feature>
<dbReference type="InterPro" id="IPR004089">
    <property type="entry name" value="MCPsignal_dom"/>
</dbReference>
<feature type="domain" description="Methyl-accepting transducer" evidence="7">
    <location>
        <begin position="540"/>
        <end position="755"/>
    </location>
</feature>
<protein>
    <submittedName>
        <fullName evidence="9">HAMP domain-containing protein</fullName>
    </submittedName>
</protein>
<feature type="domain" description="HAMP" evidence="8">
    <location>
        <begin position="210"/>
        <end position="262"/>
    </location>
</feature>
<keyword evidence="6" id="KW-1133">Transmembrane helix</keyword>
<dbReference type="InterPro" id="IPR051310">
    <property type="entry name" value="MCP_chemotaxis"/>
</dbReference>
<dbReference type="OrthoDB" id="9806477at2"/>
<dbReference type="PANTHER" id="PTHR43531:SF11">
    <property type="entry name" value="METHYL-ACCEPTING CHEMOTAXIS PROTEIN 3"/>
    <property type="match status" value="1"/>
</dbReference>
<dbReference type="GO" id="GO:0005886">
    <property type="term" value="C:plasma membrane"/>
    <property type="evidence" value="ECO:0007669"/>
    <property type="project" value="TreeGrafter"/>
</dbReference>
<dbReference type="CDD" id="cd06225">
    <property type="entry name" value="HAMP"/>
    <property type="match status" value="1"/>
</dbReference>
<dbReference type="Pfam" id="PF00015">
    <property type="entry name" value="MCPsignal"/>
    <property type="match status" value="1"/>
</dbReference>
<dbReference type="Gene3D" id="1.10.287.950">
    <property type="entry name" value="Methyl-accepting chemotaxis protein"/>
    <property type="match status" value="1"/>
</dbReference>
<dbReference type="SUPFAM" id="SSF158472">
    <property type="entry name" value="HAMP domain-like"/>
    <property type="match status" value="1"/>
</dbReference>
<dbReference type="SMART" id="SM00304">
    <property type="entry name" value="HAMP"/>
    <property type="match status" value="4"/>
</dbReference>
<dbReference type="PANTHER" id="PTHR43531">
    <property type="entry name" value="PROTEIN ICFG"/>
    <property type="match status" value="1"/>
</dbReference>
<dbReference type="SUPFAM" id="SSF58104">
    <property type="entry name" value="Methyl-accepting chemotaxis protein (MCP) signaling domain"/>
    <property type="match status" value="1"/>
</dbReference>